<evidence type="ECO:0000313" key="4">
    <source>
        <dbReference type="Proteomes" id="UP000799302"/>
    </source>
</evidence>
<dbReference type="PANTHER" id="PTHR35391">
    <property type="entry name" value="C2H2-TYPE DOMAIN-CONTAINING PROTEIN-RELATED"/>
    <property type="match status" value="1"/>
</dbReference>
<organism evidence="3 4">
    <name type="scientific">Microthyrium microscopicum</name>
    <dbReference type="NCBI Taxonomy" id="703497"/>
    <lineage>
        <taxon>Eukaryota</taxon>
        <taxon>Fungi</taxon>
        <taxon>Dikarya</taxon>
        <taxon>Ascomycota</taxon>
        <taxon>Pezizomycotina</taxon>
        <taxon>Dothideomycetes</taxon>
        <taxon>Dothideomycetes incertae sedis</taxon>
        <taxon>Microthyriales</taxon>
        <taxon>Microthyriaceae</taxon>
        <taxon>Microthyrium</taxon>
    </lineage>
</organism>
<dbReference type="SMART" id="SM00355">
    <property type="entry name" value="ZnF_C2H2"/>
    <property type="match status" value="3"/>
</dbReference>
<evidence type="ECO:0000259" key="2">
    <source>
        <dbReference type="SMART" id="SM00355"/>
    </source>
</evidence>
<keyword evidence="4" id="KW-1185">Reference proteome</keyword>
<gene>
    <name evidence="3" type="ORF">BT63DRAFT_12856</name>
</gene>
<dbReference type="PANTHER" id="PTHR35391:SF7">
    <property type="entry name" value="C2H2-TYPE DOMAIN-CONTAINING PROTEIN"/>
    <property type="match status" value="1"/>
</dbReference>
<dbReference type="InterPro" id="IPR054464">
    <property type="entry name" value="ULD_fung"/>
</dbReference>
<feature type="domain" description="C2H2-type" evidence="2">
    <location>
        <begin position="347"/>
        <end position="374"/>
    </location>
</feature>
<feature type="domain" description="C2H2-type" evidence="2">
    <location>
        <begin position="383"/>
        <end position="405"/>
    </location>
</feature>
<evidence type="ECO:0000313" key="3">
    <source>
        <dbReference type="EMBL" id="KAF2674522.1"/>
    </source>
</evidence>
<dbReference type="AlphaFoldDB" id="A0A6A6UQH6"/>
<sequence length="627" mass="70717">MRLTGHKPKTPLHNLSTRAVTRKRRLLTAKIQELRINPLSTMLISDQVEDCLKCFTSLLHVQEDESSQDVASNLDLIETFDRFKIWMNNIGAGRKGPASLDHRLRDASHVQSLASTLLSSITDALKEAISIAKGEAETLDYEDDDSSDESDAGELGITARPSELEQIMAHISNSTKCLMRLSVAIRHPAPHDRFMRSGNIDTSAFEPYDIAHVRHKFPKAENFLIDRLGKAISRRRLYLKYRANHKEKLLRDHKGEDQTVASSLPSKIESLNINDLQEFKDTQSEAGLSMTSYATTKADQNTVLSVPKMPEEGGADDPFECPYCFAMTVASSRPAWKRHVFTDLQPHLCLIEGCVGPDRMYSRRHDWILHHNTHNDSRFASQLTCPLCQQQSPSLDRLFKHVSGHQEQLALFALPMSDDGPHASDEEEDEEEDLEPASLFRDQPYSCRFCGQDYVDAEDFASHLTPGGRCERGVVLGRAEDDQFDIVEEAKKLDGEVKHSSPDDDMLQAPITFKDAVGRKFSFPWHLCKSWKGMEQLVQQAFLQFGPISQHVVDGHFDLISSDGNVILPKVWEIMVKPDMAISMHMWPTAEPLVTQLLDQKPDQDGSSLRLLQFGSRSSFSSRIPRI</sequence>
<dbReference type="EMBL" id="MU004230">
    <property type="protein sequence ID" value="KAF2674522.1"/>
    <property type="molecule type" value="Genomic_DNA"/>
</dbReference>
<evidence type="ECO:0000256" key="1">
    <source>
        <dbReference type="SAM" id="MobiDB-lite"/>
    </source>
</evidence>
<dbReference type="InterPro" id="IPR013087">
    <property type="entry name" value="Znf_C2H2_type"/>
</dbReference>
<dbReference type="Pfam" id="PF22893">
    <property type="entry name" value="ULD_2"/>
    <property type="match status" value="1"/>
</dbReference>
<reference evidence="3" key="1">
    <citation type="journal article" date="2020" name="Stud. Mycol.">
        <title>101 Dothideomycetes genomes: a test case for predicting lifestyles and emergence of pathogens.</title>
        <authorList>
            <person name="Haridas S."/>
            <person name="Albert R."/>
            <person name="Binder M."/>
            <person name="Bloem J."/>
            <person name="Labutti K."/>
            <person name="Salamov A."/>
            <person name="Andreopoulos B."/>
            <person name="Baker S."/>
            <person name="Barry K."/>
            <person name="Bills G."/>
            <person name="Bluhm B."/>
            <person name="Cannon C."/>
            <person name="Castanera R."/>
            <person name="Culley D."/>
            <person name="Daum C."/>
            <person name="Ezra D."/>
            <person name="Gonzalez J."/>
            <person name="Henrissat B."/>
            <person name="Kuo A."/>
            <person name="Liang C."/>
            <person name="Lipzen A."/>
            <person name="Lutzoni F."/>
            <person name="Magnuson J."/>
            <person name="Mondo S."/>
            <person name="Nolan M."/>
            <person name="Ohm R."/>
            <person name="Pangilinan J."/>
            <person name="Park H.-J."/>
            <person name="Ramirez L."/>
            <person name="Alfaro M."/>
            <person name="Sun H."/>
            <person name="Tritt A."/>
            <person name="Yoshinaga Y."/>
            <person name="Zwiers L.-H."/>
            <person name="Turgeon B."/>
            <person name="Goodwin S."/>
            <person name="Spatafora J."/>
            <person name="Crous P."/>
            <person name="Grigoriev I."/>
        </authorList>
    </citation>
    <scope>NUCLEOTIDE SEQUENCE</scope>
    <source>
        <strain evidence="3">CBS 115976</strain>
    </source>
</reference>
<proteinExistence type="predicted"/>
<feature type="compositionally biased region" description="Acidic residues" evidence="1">
    <location>
        <begin position="425"/>
        <end position="435"/>
    </location>
</feature>
<accession>A0A6A6UQH6</accession>
<dbReference type="Proteomes" id="UP000799302">
    <property type="component" value="Unassembled WGS sequence"/>
</dbReference>
<feature type="domain" description="C2H2-type" evidence="2">
    <location>
        <begin position="445"/>
        <end position="465"/>
    </location>
</feature>
<dbReference type="InterPro" id="IPR058925">
    <property type="entry name" value="zf-C2H2_AcuF"/>
</dbReference>
<dbReference type="OrthoDB" id="6133115at2759"/>
<name>A0A6A6UQH6_9PEZI</name>
<dbReference type="Pfam" id="PF26082">
    <property type="entry name" value="zf-C2H2_AcuF"/>
    <property type="match status" value="1"/>
</dbReference>
<feature type="region of interest" description="Disordered" evidence="1">
    <location>
        <begin position="416"/>
        <end position="437"/>
    </location>
</feature>
<protein>
    <recommendedName>
        <fullName evidence="2">C2H2-type domain-containing protein</fullName>
    </recommendedName>
</protein>